<evidence type="ECO:0000259" key="10">
    <source>
        <dbReference type="PROSITE" id="PS51379"/>
    </source>
</evidence>
<organism evidence="11 12">
    <name type="scientific">Dehalogenimonas alkenigignens</name>
    <dbReference type="NCBI Taxonomy" id="1217799"/>
    <lineage>
        <taxon>Bacteria</taxon>
        <taxon>Bacillati</taxon>
        <taxon>Chloroflexota</taxon>
        <taxon>Dehalococcoidia</taxon>
        <taxon>Dehalococcoidales</taxon>
        <taxon>Dehalococcoidaceae</taxon>
        <taxon>Dehalogenimonas</taxon>
    </lineage>
</organism>
<dbReference type="SUPFAM" id="SSF54862">
    <property type="entry name" value="4Fe-4S ferredoxins"/>
    <property type="match status" value="1"/>
</dbReference>
<keyword evidence="12" id="KW-1185">Reference proteome</keyword>
<keyword evidence="8" id="KW-0472">Membrane</keyword>
<dbReference type="PROSITE" id="PS51318">
    <property type="entry name" value="TAT"/>
    <property type="match status" value="1"/>
</dbReference>
<dbReference type="InterPro" id="IPR019546">
    <property type="entry name" value="TAT_signal_bac_arc"/>
</dbReference>
<name>A0A0W0GGQ9_9CHLR</name>
<evidence type="ECO:0000256" key="8">
    <source>
        <dbReference type="ARBA" id="ARBA00023136"/>
    </source>
</evidence>
<evidence type="ECO:0000256" key="5">
    <source>
        <dbReference type="ARBA" id="ARBA00022729"/>
    </source>
</evidence>
<keyword evidence="7" id="KW-0411">Iron-sulfur</keyword>
<evidence type="ECO:0000313" key="11">
    <source>
        <dbReference type="EMBL" id="KTB47753.1"/>
    </source>
</evidence>
<evidence type="ECO:0000256" key="4">
    <source>
        <dbReference type="ARBA" id="ARBA00022723"/>
    </source>
</evidence>
<comment type="caution">
    <text evidence="11">The sequence shown here is derived from an EMBL/GenBank/DDBJ whole genome shotgun (WGS) entry which is preliminary data.</text>
</comment>
<comment type="cofactor">
    <cofactor evidence="9">
        <name>corrinoid</name>
        <dbReference type="ChEBI" id="CHEBI:33913"/>
    </cofactor>
</comment>
<dbReference type="GO" id="GO:0046872">
    <property type="term" value="F:metal ion binding"/>
    <property type="evidence" value="ECO:0007669"/>
    <property type="project" value="UniProtKB-KW"/>
</dbReference>
<dbReference type="InterPro" id="IPR006311">
    <property type="entry name" value="TAT_signal"/>
</dbReference>
<dbReference type="RefSeq" id="WP_058438522.1">
    <property type="nucleotide sequence ID" value="NZ_KQ758903.1"/>
</dbReference>
<dbReference type="AlphaFoldDB" id="A0A0W0GGQ9"/>
<dbReference type="InterPro" id="IPR017900">
    <property type="entry name" value="4Fe4S_Fe_S_CS"/>
</dbReference>
<evidence type="ECO:0000256" key="3">
    <source>
        <dbReference type="ARBA" id="ARBA00022485"/>
    </source>
</evidence>
<dbReference type="NCBIfam" id="TIGR01409">
    <property type="entry name" value="TAT_signal_seq"/>
    <property type="match status" value="1"/>
</dbReference>
<dbReference type="PROSITE" id="PS51379">
    <property type="entry name" value="4FE4S_FER_2"/>
    <property type="match status" value="1"/>
</dbReference>
<dbReference type="PROSITE" id="PS00198">
    <property type="entry name" value="4FE4S_FER_1"/>
    <property type="match status" value="1"/>
</dbReference>
<reference evidence="11 12" key="1">
    <citation type="submission" date="2015-06" db="EMBL/GenBank/DDBJ databases">
        <title>Genome sequence of the organohalide-respiring Dehalogenimonas alkenigignens type strain (IP3-3T).</title>
        <authorList>
            <person name="Key T.A."/>
            <person name="Richmond D.P."/>
            <person name="Bowman K.S."/>
            <person name="Cho Y.-J."/>
            <person name="Chun J."/>
            <person name="da Costa M.S."/>
            <person name="Rainey F.A."/>
            <person name="Moe W.M."/>
        </authorList>
    </citation>
    <scope>NUCLEOTIDE SEQUENCE [LARGE SCALE GENOMIC DNA]</scope>
    <source>
        <strain evidence="11 12">IP3-3</strain>
    </source>
</reference>
<evidence type="ECO:0000313" key="12">
    <source>
        <dbReference type="Proteomes" id="UP000053947"/>
    </source>
</evidence>
<evidence type="ECO:0000256" key="7">
    <source>
        <dbReference type="ARBA" id="ARBA00023014"/>
    </source>
</evidence>
<evidence type="ECO:0000256" key="6">
    <source>
        <dbReference type="ARBA" id="ARBA00023004"/>
    </source>
</evidence>
<keyword evidence="5" id="KW-0732">Signal</keyword>
<sequence>MSAFHSTVSRRDFMKGLGFVSAGLGGAAAVSPAFHDLDELMQSGVTTRKRAWWVKEVDEPTVEIDWDLMKPHYSYQTQSAALVAQYVGVDAYNAMKKSEKSDADRLKDNEPGYRLKDHALSGANGGLRIATIAEKFGQIKNVTTPEARGVPKWTGTPEEGLIMLRSAMVFFGAADIATAELDDHHRKLMGITGENPGITYWDKQPPTTVTKPVVFSKTDESFRWDEKTGITYLPNKPLYNVCYLIPQDNDLNRMRPTVLGRLTQTRYRLREVPRACTQAFITGLGYESMHDEPYRWNPSNSGAVLGGLTENSRHTIMSISPEFGAFGGYFDFLTTLPIAHTKPIDAGIWRMCQSCGLCADYCPSGSIEKKGESQPSWEGPKPSSLGPKVYQLPWEGIRTSGEWAKLGRKTFWTDMPSSQIYQRSVGTCNVCWGHCVFNGANSAMIHQVVKATASTTGIFNSFFASMHDIMGYGLKEGEAVEKWWHSSLPAYGFDSTVYARDMGY</sequence>
<dbReference type="PATRIC" id="fig|1217799.6.peg.616"/>
<dbReference type="STRING" id="1217799.DEALK_05980"/>
<dbReference type="EMBL" id="LFDV01000002">
    <property type="protein sequence ID" value="KTB47753.1"/>
    <property type="molecule type" value="Genomic_DNA"/>
</dbReference>
<dbReference type="InterPro" id="IPR028894">
    <property type="entry name" value="RDH_dom"/>
</dbReference>
<dbReference type="InterPro" id="IPR017896">
    <property type="entry name" value="4Fe4S_Fe-S-bd"/>
</dbReference>
<dbReference type="Proteomes" id="UP000053947">
    <property type="component" value="Unassembled WGS sequence"/>
</dbReference>
<gene>
    <name evidence="11" type="ORF">DEALK_05980</name>
</gene>
<evidence type="ECO:0000256" key="9">
    <source>
        <dbReference type="ARBA" id="ARBA00029374"/>
    </source>
</evidence>
<keyword evidence="2" id="KW-1003">Cell membrane</keyword>
<keyword evidence="4" id="KW-0479">Metal-binding</keyword>
<dbReference type="GO" id="GO:0005886">
    <property type="term" value="C:plasma membrane"/>
    <property type="evidence" value="ECO:0007669"/>
    <property type="project" value="UniProtKB-SubCell"/>
</dbReference>
<keyword evidence="3" id="KW-0004">4Fe-4S</keyword>
<dbReference type="Pfam" id="PF13486">
    <property type="entry name" value="Dehalogenase"/>
    <property type="match status" value="1"/>
</dbReference>
<accession>A0A0W0GGQ9</accession>
<evidence type="ECO:0000256" key="1">
    <source>
        <dbReference type="ARBA" id="ARBA00004236"/>
    </source>
</evidence>
<protein>
    <submittedName>
        <fullName evidence="11">Reductive dehalogenase</fullName>
    </submittedName>
</protein>
<proteinExistence type="predicted"/>
<dbReference type="InterPro" id="IPR012832">
    <property type="entry name" value="RDH"/>
</dbReference>
<feature type="domain" description="4Fe-4S ferredoxin-type" evidence="10">
    <location>
        <begin position="340"/>
        <end position="372"/>
    </location>
</feature>
<comment type="subcellular location">
    <subcellularLocation>
        <location evidence="1">Cell membrane</location>
    </subcellularLocation>
</comment>
<dbReference type="GO" id="GO:0051539">
    <property type="term" value="F:4 iron, 4 sulfur cluster binding"/>
    <property type="evidence" value="ECO:0007669"/>
    <property type="project" value="UniProtKB-KW"/>
</dbReference>
<evidence type="ECO:0000256" key="2">
    <source>
        <dbReference type="ARBA" id="ARBA00022475"/>
    </source>
</evidence>
<dbReference type="NCBIfam" id="TIGR02486">
    <property type="entry name" value="RDH"/>
    <property type="match status" value="1"/>
</dbReference>
<keyword evidence="6" id="KW-0408">Iron</keyword>